<evidence type="ECO:0000256" key="2">
    <source>
        <dbReference type="ARBA" id="ARBA00022448"/>
    </source>
</evidence>
<dbReference type="PANTHER" id="PTHR30069:SF29">
    <property type="entry name" value="HEMOGLOBIN AND HEMOGLOBIN-HAPTOGLOBIN-BINDING PROTEIN 1-RELATED"/>
    <property type="match status" value="1"/>
</dbReference>
<dbReference type="Proteomes" id="UP000179797">
    <property type="component" value="Unassembled WGS sequence"/>
</dbReference>
<dbReference type="RefSeq" id="WP_044219716.1">
    <property type="nucleotide sequence ID" value="NZ_JRYR02000001.1"/>
</dbReference>
<keyword evidence="4 10" id="KW-0812">Transmembrane</keyword>
<feature type="domain" description="TonB-dependent receptor-like beta-barrel" evidence="12">
    <location>
        <begin position="412"/>
        <end position="695"/>
    </location>
</feature>
<keyword evidence="15" id="KW-1185">Reference proteome</keyword>
<evidence type="ECO:0000256" key="1">
    <source>
        <dbReference type="ARBA" id="ARBA00004571"/>
    </source>
</evidence>
<dbReference type="InterPro" id="IPR036942">
    <property type="entry name" value="Beta-barrel_TonB_sf"/>
</dbReference>
<gene>
    <name evidence="14" type="ORF">NH26_16685</name>
</gene>
<name>A0A1S1Z3J3_FLAPC</name>
<evidence type="ECO:0000256" key="9">
    <source>
        <dbReference type="ARBA" id="ARBA00023237"/>
    </source>
</evidence>
<keyword evidence="9 10" id="KW-0998">Cell outer membrane</keyword>
<keyword evidence="6 11" id="KW-0798">TonB box</keyword>
<dbReference type="AlphaFoldDB" id="A0A1S1Z3J3"/>
<dbReference type="GO" id="GO:0015344">
    <property type="term" value="F:siderophore uptake transmembrane transporter activity"/>
    <property type="evidence" value="ECO:0007669"/>
    <property type="project" value="TreeGrafter"/>
</dbReference>
<dbReference type="GO" id="GO:0009279">
    <property type="term" value="C:cell outer membrane"/>
    <property type="evidence" value="ECO:0007669"/>
    <property type="project" value="UniProtKB-SubCell"/>
</dbReference>
<evidence type="ECO:0000259" key="13">
    <source>
        <dbReference type="Pfam" id="PF07715"/>
    </source>
</evidence>
<keyword evidence="3 10" id="KW-1134">Transmembrane beta strand</keyword>
<dbReference type="SUPFAM" id="SSF49464">
    <property type="entry name" value="Carboxypeptidase regulatory domain-like"/>
    <property type="match status" value="1"/>
</dbReference>
<dbReference type="Pfam" id="PF07715">
    <property type="entry name" value="Plug"/>
    <property type="match status" value="1"/>
</dbReference>
<evidence type="ECO:0008006" key="16">
    <source>
        <dbReference type="Google" id="ProtNLM"/>
    </source>
</evidence>
<keyword evidence="7 10" id="KW-0472">Membrane</keyword>
<proteinExistence type="inferred from homology"/>
<dbReference type="Pfam" id="PF00593">
    <property type="entry name" value="TonB_dep_Rec_b-barrel"/>
    <property type="match status" value="1"/>
</dbReference>
<evidence type="ECO:0000256" key="10">
    <source>
        <dbReference type="PROSITE-ProRule" id="PRU01360"/>
    </source>
</evidence>
<feature type="domain" description="TonB-dependent receptor plug" evidence="13">
    <location>
        <begin position="118"/>
        <end position="220"/>
    </location>
</feature>
<keyword evidence="8" id="KW-0675">Receptor</keyword>
<comment type="caution">
    <text evidence="14">The sequence shown here is derived from an EMBL/GenBank/DDBJ whole genome shotgun (WGS) entry which is preliminary data.</text>
</comment>
<dbReference type="InterPro" id="IPR012910">
    <property type="entry name" value="Plug_dom"/>
</dbReference>
<comment type="subcellular location">
    <subcellularLocation>
        <location evidence="1 10">Cell outer membrane</location>
        <topology evidence="1 10">Multi-pass membrane protein</topology>
    </subcellularLocation>
</comment>
<dbReference type="EMBL" id="JRYR02000001">
    <property type="protein sequence ID" value="OHX67856.1"/>
    <property type="molecule type" value="Genomic_DNA"/>
</dbReference>
<evidence type="ECO:0000259" key="12">
    <source>
        <dbReference type="Pfam" id="PF00593"/>
    </source>
</evidence>
<reference evidence="14 15" key="1">
    <citation type="journal article" date="2012" name="Int. J. Syst. Evol. Microbiol.">
        <title>Flammeovirga pacifica sp. nov., isolated from deep-sea sediment.</title>
        <authorList>
            <person name="Xu H."/>
            <person name="Fu Y."/>
            <person name="Yang N."/>
            <person name="Ding Z."/>
            <person name="Lai Q."/>
            <person name="Zeng R."/>
        </authorList>
    </citation>
    <scope>NUCLEOTIDE SEQUENCE [LARGE SCALE GENOMIC DNA]</scope>
    <source>
        <strain evidence="15">DSM 24597 / LMG 26175 / WPAGA1</strain>
    </source>
</reference>
<dbReference type="InterPro" id="IPR008969">
    <property type="entry name" value="CarboxyPept-like_regulatory"/>
</dbReference>
<evidence type="ECO:0000256" key="7">
    <source>
        <dbReference type="ARBA" id="ARBA00023136"/>
    </source>
</evidence>
<sequence>MKNLIYILFFIIPFNLWAQQQYIEITVLDDDKLPLTGANVCLLTASGQKSYFVSDVNGLAKVAITEKTFCTVSYMGFKTSEIELSATSQNTTVKMKLDLLMLNQVVKTASVQPQTVDESIYRIQVIDGKQIEKIGAQTVQDALRFQPNINLVQDGVLGSKIIMQGLEGQHVKILIDGMPVVGRQGGDIDLGQLDVSSVDHIEVIEGPMSVIYGSNALAGTINIITKENKYKTINASAKTYYESVGLFSADANISGSKNNHKWGVNAGTRLFKGFNPDETSRAMSFNPKDQYNADVYYGYKWKGWNIKIGGRFSREDLQIIGNYTNNANPIRAFDNYYTTDRGTVYGQFNKSFKNGDALQGMLSYNVYDRTGETYFVKLDEGTKETQGEGTYDAFQTWNARLSYEKQLTNWFKFDAGYELTDETGQGSKMQGDEQLTENSLWTQLNIELNDNWSIQPGARFIHHNQFDAPLIYSAHVKYQNQSQWTGRLSFAKGFRAPSLKEMYMHFVDANHEIYGNPDLIPETSYSATANLNKDIELSSKSVLRFEATGFYNHLFDVIDMAQGEGNSFVYMNISQKKTQGGTFKASYNFNNQLKIDGGVTLTGISYDLENKGDFDFRYSTDFVSSLSYFWPSIDLSARLDYKYTGKRTQLLLTTDSNDNEVVDEGFTDAYSMLNFSTTKNFKNKRYSVSTGVKNILDVTNVNNTASGGTHSGGSTSLIAWGRTYFVSLKINLNKK</sequence>
<organism evidence="14 15">
    <name type="scientific">Flammeovirga pacifica</name>
    <dbReference type="NCBI Taxonomy" id="915059"/>
    <lineage>
        <taxon>Bacteria</taxon>
        <taxon>Pseudomonadati</taxon>
        <taxon>Bacteroidota</taxon>
        <taxon>Cytophagia</taxon>
        <taxon>Cytophagales</taxon>
        <taxon>Flammeovirgaceae</taxon>
        <taxon>Flammeovirga</taxon>
    </lineage>
</organism>
<keyword evidence="2 10" id="KW-0813">Transport</keyword>
<comment type="similarity">
    <text evidence="10 11">Belongs to the TonB-dependent receptor family.</text>
</comment>
<evidence type="ECO:0000256" key="5">
    <source>
        <dbReference type="ARBA" id="ARBA00022729"/>
    </source>
</evidence>
<dbReference type="GO" id="GO:0044718">
    <property type="term" value="P:siderophore transmembrane transport"/>
    <property type="evidence" value="ECO:0007669"/>
    <property type="project" value="TreeGrafter"/>
</dbReference>
<evidence type="ECO:0000256" key="8">
    <source>
        <dbReference type="ARBA" id="ARBA00023170"/>
    </source>
</evidence>
<dbReference type="SUPFAM" id="SSF56935">
    <property type="entry name" value="Porins"/>
    <property type="match status" value="1"/>
</dbReference>
<accession>A0A1S1Z3J3</accession>
<dbReference type="OrthoDB" id="1109239at2"/>
<dbReference type="Gene3D" id="2.170.130.10">
    <property type="entry name" value="TonB-dependent receptor, plug domain"/>
    <property type="match status" value="1"/>
</dbReference>
<dbReference type="PANTHER" id="PTHR30069">
    <property type="entry name" value="TONB-DEPENDENT OUTER MEMBRANE RECEPTOR"/>
    <property type="match status" value="1"/>
</dbReference>
<dbReference type="InterPro" id="IPR039426">
    <property type="entry name" value="TonB-dep_rcpt-like"/>
</dbReference>
<evidence type="ECO:0000256" key="6">
    <source>
        <dbReference type="ARBA" id="ARBA00023077"/>
    </source>
</evidence>
<dbReference type="STRING" id="915059.NH26_16685"/>
<evidence type="ECO:0000256" key="11">
    <source>
        <dbReference type="RuleBase" id="RU003357"/>
    </source>
</evidence>
<keyword evidence="5" id="KW-0732">Signal</keyword>
<evidence type="ECO:0000256" key="3">
    <source>
        <dbReference type="ARBA" id="ARBA00022452"/>
    </source>
</evidence>
<evidence type="ECO:0000256" key="4">
    <source>
        <dbReference type="ARBA" id="ARBA00022692"/>
    </source>
</evidence>
<evidence type="ECO:0000313" key="14">
    <source>
        <dbReference type="EMBL" id="OHX67856.1"/>
    </source>
</evidence>
<dbReference type="InterPro" id="IPR000531">
    <property type="entry name" value="Beta-barrel_TonB"/>
</dbReference>
<evidence type="ECO:0000313" key="15">
    <source>
        <dbReference type="Proteomes" id="UP000179797"/>
    </source>
</evidence>
<dbReference type="PROSITE" id="PS52016">
    <property type="entry name" value="TONB_DEPENDENT_REC_3"/>
    <property type="match status" value="1"/>
</dbReference>
<protein>
    <recommendedName>
        <fullName evidence="16">TonB-dependent receptor</fullName>
    </recommendedName>
</protein>
<dbReference type="Gene3D" id="2.40.170.20">
    <property type="entry name" value="TonB-dependent receptor, beta-barrel domain"/>
    <property type="match status" value="1"/>
</dbReference>
<dbReference type="InterPro" id="IPR037066">
    <property type="entry name" value="Plug_dom_sf"/>
</dbReference>